<dbReference type="Pfam" id="PF07286">
    <property type="entry name" value="D-Glu_cyclase"/>
    <property type="match status" value="1"/>
</dbReference>
<keyword evidence="4" id="KW-1185">Reference proteome</keyword>
<dbReference type="FunFam" id="3.30.2040.10:FF:000001">
    <property type="entry name" value="D-glutamate cyclase, mitochondrial"/>
    <property type="match status" value="1"/>
</dbReference>
<name>A0A4P6XMK4_9ASCO</name>
<gene>
    <name evidence="3" type="primary">MPUL0C06290</name>
    <name evidence="3" type="ORF">METSCH_C06290</name>
</gene>
<dbReference type="InterPro" id="IPR038021">
    <property type="entry name" value="Putative_hydro-lyase"/>
</dbReference>
<proteinExistence type="inferred from homology"/>
<reference evidence="4" key="1">
    <citation type="submission" date="2019-03" db="EMBL/GenBank/DDBJ databases">
        <title>Snf2 controls pulcherriminic acid biosynthesis and connects pigmentation and antifungal activity of the yeast Metschnikowia pulcherrima.</title>
        <authorList>
            <person name="Gore-Lloyd D."/>
            <person name="Sumann I."/>
            <person name="Brachmann A.O."/>
            <person name="Schneeberger K."/>
            <person name="Ortiz-Merino R.A."/>
            <person name="Moreno-Beltran M."/>
            <person name="Schlaefli M."/>
            <person name="Kirner P."/>
            <person name="Santos Kron A."/>
            <person name="Wolfe K.H."/>
            <person name="Piel J."/>
            <person name="Ahrens C.H."/>
            <person name="Henk D."/>
            <person name="Freimoser F.M."/>
        </authorList>
    </citation>
    <scope>NUCLEOTIDE SEQUENCE [LARGE SCALE GENOMIC DNA]</scope>
    <source>
        <strain evidence="4">APC 1.2</strain>
    </source>
</reference>
<keyword evidence="2" id="KW-0456">Lyase</keyword>
<dbReference type="Gene3D" id="3.40.1640.10">
    <property type="entry name" value="PSTPO5379-like"/>
    <property type="match status" value="1"/>
</dbReference>
<accession>A0A4P6XMK4</accession>
<dbReference type="STRING" id="2163413.A0A4P6XMK4"/>
<dbReference type="PANTHER" id="PTHR32022:SF10">
    <property type="entry name" value="D-GLUTAMATE CYCLASE, MITOCHONDRIAL"/>
    <property type="match status" value="1"/>
</dbReference>
<comment type="similarity">
    <text evidence="1">Belongs to the D-glutamate cyclase family.</text>
</comment>
<dbReference type="InterPro" id="IPR009906">
    <property type="entry name" value="D-Glu_cyclase"/>
</dbReference>
<dbReference type="SUPFAM" id="SSF160920">
    <property type="entry name" value="PSTPO5379-like"/>
    <property type="match status" value="1"/>
</dbReference>
<sequence>MTPSELRRRCREGLHTSLTSGCCPGYAQANLVILPAKVAADFEHLCRENPIPIPLIGKTEVGNPHRLTDQNVIHDTEFDLTRDFPKYLVYENGKLVAAPTDISSIWQDDHVGFLIGCSYLFDTALTRAGLGPRNLAENKNVSMYITNQRLRDSGVFVNVPYVVSMRPYREADISRVSEITSRFTKTHGAPIAYGYDAAERLGISDLEKPDFGDQTIIHPDEVPVFWGCGVTAQLAALSIHGIIEGPIIGHAPGHMLVTDLRDEDVTES</sequence>
<dbReference type="AlphaFoldDB" id="A0A4P6XMK4"/>
<evidence type="ECO:0000313" key="4">
    <source>
        <dbReference type="Proteomes" id="UP000292447"/>
    </source>
</evidence>
<dbReference type="EMBL" id="CP034458">
    <property type="protein sequence ID" value="QBM88652.1"/>
    <property type="molecule type" value="Genomic_DNA"/>
</dbReference>
<dbReference type="GO" id="GO:0047820">
    <property type="term" value="F:D-glutamate cyclase activity"/>
    <property type="evidence" value="ECO:0007669"/>
    <property type="project" value="TreeGrafter"/>
</dbReference>
<dbReference type="GO" id="GO:0006536">
    <property type="term" value="P:glutamate metabolic process"/>
    <property type="evidence" value="ECO:0007669"/>
    <property type="project" value="TreeGrafter"/>
</dbReference>
<dbReference type="Gene3D" id="3.30.2040.10">
    <property type="entry name" value="PSTPO5379-like domain"/>
    <property type="match status" value="1"/>
</dbReference>
<dbReference type="PANTHER" id="PTHR32022">
    <property type="entry name" value="D-GLUTAMATE CYCLASE, MITOCHONDRIAL"/>
    <property type="match status" value="1"/>
</dbReference>
<organism evidence="3 4">
    <name type="scientific">Metschnikowia aff. pulcherrima</name>
    <dbReference type="NCBI Taxonomy" id="2163413"/>
    <lineage>
        <taxon>Eukaryota</taxon>
        <taxon>Fungi</taxon>
        <taxon>Dikarya</taxon>
        <taxon>Ascomycota</taxon>
        <taxon>Saccharomycotina</taxon>
        <taxon>Pichiomycetes</taxon>
        <taxon>Metschnikowiaceae</taxon>
        <taxon>Metschnikowia</taxon>
    </lineage>
</organism>
<dbReference type="Proteomes" id="UP000292447">
    <property type="component" value="Chromosome III"/>
</dbReference>
<protein>
    <submittedName>
        <fullName evidence="3">Uncharacterized protein YcsI, UPF0317 family</fullName>
    </submittedName>
</protein>
<evidence type="ECO:0000256" key="1">
    <source>
        <dbReference type="ARBA" id="ARBA00007896"/>
    </source>
</evidence>
<evidence type="ECO:0000256" key="2">
    <source>
        <dbReference type="ARBA" id="ARBA00023239"/>
    </source>
</evidence>
<evidence type="ECO:0000313" key="3">
    <source>
        <dbReference type="EMBL" id="QBM88652.1"/>
    </source>
</evidence>